<evidence type="ECO:0000313" key="3">
    <source>
        <dbReference type="Proteomes" id="UP001515480"/>
    </source>
</evidence>
<dbReference type="InterPro" id="IPR005135">
    <property type="entry name" value="Endo/exonuclease/phosphatase"/>
</dbReference>
<proteinExistence type="predicted"/>
<reference evidence="2 3" key="1">
    <citation type="journal article" date="2024" name="Science">
        <title>Giant polyketide synthase enzymes in the biosynthesis of giant marine polyether toxins.</title>
        <authorList>
            <person name="Fallon T.R."/>
            <person name="Shende V.V."/>
            <person name="Wierzbicki I.H."/>
            <person name="Pendleton A.L."/>
            <person name="Watervoot N.F."/>
            <person name="Auber R.P."/>
            <person name="Gonzalez D.J."/>
            <person name="Wisecaver J.H."/>
            <person name="Moore B.S."/>
        </authorList>
    </citation>
    <scope>NUCLEOTIDE SEQUENCE [LARGE SCALE GENOMIC DNA]</scope>
    <source>
        <strain evidence="2 3">12B1</strain>
    </source>
</reference>
<dbReference type="Gene3D" id="3.40.50.450">
    <property type="match status" value="1"/>
</dbReference>
<protein>
    <recommendedName>
        <fullName evidence="1">Endonuclease/exonuclease/phosphatase domain-containing protein</fullName>
    </recommendedName>
</protein>
<dbReference type="InterPro" id="IPR036691">
    <property type="entry name" value="Endo/exonu/phosph_ase_sf"/>
</dbReference>
<accession>A0AB34IUU2</accession>
<dbReference type="AlphaFoldDB" id="A0AB34IUU2"/>
<dbReference type="SUPFAM" id="SSF56219">
    <property type="entry name" value="DNase I-like"/>
    <property type="match status" value="1"/>
</dbReference>
<dbReference type="EMBL" id="JBGBPQ010000018">
    <property type="protein sequence ID" value="KAL1506949.1"/>
    <property type="molecule type" value="Genomic_DNA"/>
</dbReference>
<sequence>MPSTEGISPSPAPDALRIRSSGEPGVPLAALSFAAAHAIPYEGWCVRLPLPLEPSSLLSSALREVPTPSSLLATAWNLRDAHATALFTLSPSLPASPLACRRLSSHHASPLLHLSAASAPLSSHAASLRAFLSRHAVRILHVDGSRAAEEPAAAAFAAQVLAAALLPRDERRAKRRRGAPTRCKEEEITQPPPLLALLALLPPPHRRLREPDPSLLFSPHHIPAAHASHLRVCTFNLLDDCDAHGGAHAVWELRRLNVLRVMLAIDADAYLLQEVNEKSAAFLRATLGHEYTLELRGGVGVLYRHAAASRRALHFSPAAPPAVRRVPSPPAARRRRVCGECLHLPLRAHGLAAAPQCELILSSVHLFLKGATGQLLPANSEAHHFSSHLGRDLLRLPSRHGGAPMLLGGDFNPGRAAKQPRVGGRLSLHAALTESFRRAPDSDDEWDEDADQAVAWPPSQDCRLAADVWRDETVEERLYGGLQRGSTCLQRAMQSHLGKYQGVVARGVNEGWSPSGESTDEGHIDWILRSDAPSVGGRRLKASRVAVCTEQLCPPLPPQQDCLGVVPAGGSFFPSDHYPVFADLKLCSD</sequence>
<dbReference type="GO" id="GO:0003824">
    <property type="term" value="F:catalytic activity"/>
    <property type="evidence" value="ECO:0007669"/>
    <property type="project" value="InterPro"/>
</dbReference>
<name>A0AB34IUU2_PRYPA</name>
<keyword evidence="3" id="KW-1185">Reference proteome</keyword>
<dbReference type="InterPro" id="IPR024755">
    <property type="entry name" value="cpYpsA"/>
</dbReference>
<evidence type="ECO:0000313" key="2">
    <source>
        <dbReference type="EMBL" id="KAL1506949.1"/>
    </source>
</evidence>
<gene>
    <name evidence="2" type="ORF">AB1Y20_007813</name>
</gene>
<dbReference type="Gene3D" id="3.60.10.10">
    <property type="entry name" value="Endonuclease/exonuclease/phosphatase"/>
    <property type="match status" value="1"/>
</dbReference>
<evidence type="ECO:0000259" key="1">
    <source>
        <dbReference type="Pfam" id="PF03372"/>
    </source>
</evidence>
<organism evidence="2 3">
    <name type="scientific">Prymnesium parvum</name>
    <name type="common">Toxic golden alga</name>
    <dbReference type="NCBI Taxonomy" id="97485"/>
    <lineage>
        <taxon>Eukaryota</taxon>
        <taxon>Haptista</taxon>
        <taxon>Haptophyta</taxon>
        <taxon>Prymnesiophyceae</taxon>
        <taxon>Prymnesiales</taxon>
        <taxon>Prymnesiaceae</taxon>
        <taxon>Prymnesium</taxon>
    </lineage>
</organism>
<feature type="domain" description="Endonuclease/exonuclease/phosphatase" evidence="1">
    <location>
        <begin position="251"/>
        <end position="413"/>
    </location>
</feature>
<dbReference type="Pfam" id="PF12694">
    <property type="entry name" value="cpYpsA"/>
    <property type="match status" value="1"/>
</dbReference>
<dbReference type="Pfam" id="PF03372">
    <property type="entry name" value="Exo_endo_phos"/>
    <property type="match status" value="1"/>
</dbReference>
<dbReference type="Proteomes" id="UP001515480">
    <property type="component" value="Unassembled WGS sequence"/>
</dbReference>
<comment type="caution">
    <text evidence="2">The sequence shown here is derived from an EMBL/GenBank/DDBJ whole genome shotgun (WGS) entry which is preliminary data.</text>
</comment>